<evidence type="ECO:0000256" key="3">
    <source>
        <dbReference type="HAMAP-Rule" id="MF_00385"/>
    </source>
</evidence>
<dbReference type="EMBL" id="MEXH01000005">
    <property type="protein sequence ID" value="OGC92848.1"/>
    <property type="molecule type" value="Genomic_DNA"/>
</dbReference>
<evidence type="ECO:0000256" key="1">
    <source>
        <dbReference type="ARBA" id="ARBA00022980"/>
    </source>
</evidence>
<proteinExistence type="inferred from homology"/>
<sequence>MLKIKLSPFGKKHEPHYRIVVMEAKSKLTGAKTATIGQFHPLTHTVKVDQESLNGWLSKGAQPTPKVKRLLKI</sequence>
<dbReference type="GO" id="GO:0003735">
    <property type="term" value="F:structural constituent of ribosome"/>
    <property type="evidence" value="ECO:0007669"/>
    <property type="project" value="InterPro"/>
</dbReference>
<dbReference type="Gene3D" id="3.30.1320.10">
    <property type="match status" value="1"/>
</dbReference>
<reference evidence="4 5" key="1">
    <citation type="journal article" date="2016" name="Nat. Commun.">
        <title>Thousands of microbial genomes shed light on interconnected biogeochemical processes in an aquifer system.</title>
        <authorList>
            <person name="Anantharaman K."/>
            <person name="Brown C.T."/>
            <person name="Hug L.A."/>
            <person name="Sharon I."/>
            <person name="Castelle C.J."/>
            <person name="Probst A.J."/>
            <person name="Thomas B.C."/>
            <person name="Singh A."/>
            <person name="Wilkins M.J."/>
            <person name="Karaoz U."/>
            <person name="Brodie E.L."/>
            <person name="Williams K.H."/>
            <person name="Hubbard S.S."/>
            <person name="Banfield J.F."/>
        </authorList>
    </citation>
    <scope>NUCLEOTIDE SEQUENCE [LARGE SCALE GENOMIC DNA]</scope>
</reference>
<evidence type="ECO:0000313" key="5">
    <source>
        <dbReference type="Proteomes" id="UP000178176"/>
    </source>
</evidence>
<keyword evidence="2 3" id="KW-0687">Ribonucleoprotein</keyword>
<dbReference type="InterPro" id="IPR023803">
    <property type="entry name" value="Ribosomal_bS16_dom_sf"/>
</dbReference>
<dbReference type="AlphaFoldDB" id="A0A1F4YG40"/>
<evidence type="ECO:0000313" key="4">
    <source>
        <dbReference type="EMBL" id="OGC92848.1"/>
    </source>
</evidence>
<keyword evidence="1 3" id="KW-0689">Ribosomal protein</keyword>
<dbReference type="HAMAP" id="MF_00385">
    <property type="entry name" value="Ribosomal_bS16"/>
    <property type="match status" value="1"/>
</dbReference>
<dbReference type="GO" id="GO:0015935">
    <property type="term" value="C:small ribosomal subunit"/>
    <property type="evidence" value="ECO:0007669"/>
    <property type="project" value="TreeGrafter"/>
</dbReference>
<dbReference type="NCBIfam" id="TIGR00002">
    <property type="entry name" value="S16"/>
    <property type="match status" value="1"/>
</dbReference>
<dbReference type="PANTHER" id="PTHR12919">
    <property type="entry name" value="30S RIBOSOMAL PROTEIN S16"/>
    <property type="match status" value="1"/>
</dbReference>
<dbReference type="SUPFAM" id="SSF54565">
    <property type="entry name" value="Ribosomal protein S16"/>
    <property type="match status" value="1"/>
</dbReference>
<dbReference type="Proteomes" id="UP000178176">
    <property type="component" value="Unassembled WGS sequence"/>
</dbReference>
<evidence type="ECO:0000256" key="2">
    <source>
        <dbReference type="ARBA" id="ARBA00023274"/>
    </source>
</evidence>
<accession>A0A1F4YG40</accession>
<dbReference type="GO" id="GO:0005737">
    <property type="term" value="C:cytoplasm"/>
    <property type="evidence" value="ECO:0007669"/>
    <property type="project" value="UniProtKB-ARBA"/>
</dbReference>
<dbReference type="InterPro" id="IPR000307">
    <property type="entry name" value="Ribosomal_bS16"/>
</dbReference>
<name>A0A1F4YG40_9BACT</name>
<dbReference type="PANTHER" id="PTHR12919:SF20">
    <property type="entry name" value="SMALL RIBOSOMAL SUBUNIT PROTEIN BS16M"/>
    <property type="match status" value="1"/>
</dbReference>
<dbReference type="GO" id="GO:0006412">
    <property type="term" value="P:translation"/>
    <property type="evidence" value="ECO:0007669"/>
    <property type="project" value="UniProtKB-UniRule"/>
</dbReference>
<organism evidence="4 5">
    <name type="scientific">Candidatus Amesbacteria bacterium RIFCSPHIGHO2_01_FULL_48_32b</name>
    <dbReference type="NCBI Taxonomy" id="1797253"/>
    <lineage>
        <taxon>Bacteria</taxon>
        <taxon>Candidatus Amesiibacteriota</taxon>
    </lineage>
</organism>
<comment type="similarity">
    <text evidence="3">Belongs to the bacterial ribosomal protein bS16 family.</text>
</comment>
<dbReference type="Pfam" id="PF00886">
    <property type="entry name" value="Ribosomal_S16"/>
    <property type="match status" value="1"/>
</dbReference>
<protein>
    <recommendedName>
        <fullName evidence="3">Small ribosomal subunit protein bS16</fullName>
    </recommendedName>
</protein>
<gene>
    <name evidence="3" type="primary">rpsP</name>
    <name evidence="4" type="ORF">A2876_01585</name>
</gene>
<comment type="caution">
    <text evidence="4">The sequence shown here is derived from an EMBL/GenBank/DDBJ whole genome shotgun (WGS) entry which is preliminary data.</text>
</comment>